<reference evidence="2" key="1">
    <citation type="submission" date="2020-10" db="EMBL/GenBank/DDBJ databases">
        <authorList>
            <person name="Gilroy R."/>
        </authorList>
    </citation>
    <scope>NUCLEOTIDE SEQUENCE</scope>
    <source>
        <strain evidence="2">CHK186-9395</strain>
    </source>
</reference>
<feature type="coiled-coil region" evidence="1">
    <location>
        <begin position="84"/>
        <end position="220"/>
    </location>
</feature>
<dbReference type="AlphaFoldDB" id="A0A9D1SYY0"/>
<comment type="caution">
    <text evidence="2">The sequence shown here is derived from an EMBL/GenBank/DDBJ whole genome shotgun (WGS) entry which is preliminary data.</text>
</comment>
<proteinExistence type="predicted"/>
<name>A0A9D1SYY0_9FIRM</name>
<keyword evidence="1" id="KW-0175">Coiled coil</keyword>
<evidence type="ECO:0000313" key="2">
    <source>
        <dbReference type="EMBL" id="HIV01181.1"/>
    </source>
</evidence>
<gene>
    <name evidence="2" type="ORF">IAA62_01325</name>
</gene>
<evidence type="ECO:0000313" key="3">
    <source>
        <dbReference type="Proteomes" id="UP000886861"/>
    </source>
</evidence>
<protein>
    <submittedName>
        <fullName evidence="2">Uncharacterized protein</fullName>
    </submittedName>
</protein>
<reference evidence="2" key="2">
    <citation type="journal article" date="2021" name="PeerJ">
        <title>Extensive microbial diversity within the chicken gut microbiome revealed by metagenomics and culture.</title>
        <authorList>
            <person name="Gilroy R."/>
            <person name="Ravi A."/>
            <person name="Getino M."/>
            <person name="Pursley I."/>
            <person name="Horton D.L."/>
            <person name="Alikhan N.F."/>
            <person name="Baker D."/>
            <person name="Gharbi K."/>
            <person name="Hall N."/>
            <person name="Watson M."/>
            <person name="Adriaenssens E.M."/>
            <person name="Foster-Nyarko E."/>
            <person name="Jarju S."/>
            <person name="Secka A."/>
            <person name="Antonio M."/>
            <person name="Oren A."/>
            <person name="Chaudhuri R.R."/>
            <person name="La Ragione R."/>
            <person name="Hildebrand F."/>
            <person name="Pallen M.J."/>
        </authorList>
    </citation>
    <scope>NUCLEOTIDE SEQUENCE</scope>
    <source>
        <strain evidence="2">CHK186-9395</strain>
    </source>
</reference>
<dbReference type="Proteomes" id="UP000886861">
    <property type="component" value="Unassembled WGS sequence"/>
</dbReference>
<dbReference type="Pfam" id="PF25588">
    <property type="entry name" value="DUF7934"/>
    <property type="match status" value="1"/>
</dbReference>
<evidence type="ECO:0000256" key="1">
    <source>
        <dbReference type="SAM" id="Coils"/>
    </source>
</evidence>
<sequence length="289" mass="33882">MYTYKFTDEQSEKIKKQTDLFDQFKNIDKKYSFDNSSIALDRMEYTAPSQEEVEESAKSSLQSYLDQGKNDILEEYSSKVSNIENLQNTNKENLTSQKENLKNTYKELKQNASEDATSRGLARSSIVVNILDAFDQGMLDEYSKLDQEYTKKFQELEEEKSLLESQKNSALNSFDISYATKLNEKIEEINKEIEEKEKEVLEYNNKIAEKEAEYKLDQQKQNQELIDFIGKYGSTALNRVKEEEKYNAALSYFYTLDKNEALAELLNNDQYKVELGNYYSQLERTLRNR</sequence>
<organism evidence="2 3">
    <name type="scientific">Candidatus Caccopulliclostridium gallistercoris</name>
    <dbReference type="NCBI Taxonomy" id="2840719"/>
    <lineage>
        <taxon>Bacteria</taxon>
        <taxon>Bacillati</taxon>
        <taxon>Bacillota</taxon>
        <taxon>Clostridia</taxon>
        <taxon>Candidatus Caccopulliclostridium</taxon>
    </lineage>
</organism>
<dbReference type="EMBL" id="DVOJ01000005">
    <property type="protein sequence ID" value="HIV01181.1"/>
    <property type="molecule type" value="Genomic_DNA"/>
</dbReference>
<accession>A0A9D1SYY0</accession>
<dbReference type="InterPro" id="IPR057694">
    <property type="entry name" value="DUF7934"/>
</dbReference>